<dbReference type="Proteomes" id="UP000030403">
    <property type="component" value="Unassembled WGS sequence"/>
</dbReference>
<dbReference type="EMBL" id="AVPF01000035">
    <property type="protein sequence ID" value="KGX85935.1"/>
    <property type="molecule type" value="Genomic_DNA"/>
</dbReference>
<evidence type="ECO:0000256" key="10">
    <source>
        <dbReference type="ARBA" id="ARBA00033316"/>
    </source>
</evidence>
<dbReference type="PANTHER" id="PTHR42743">
    <property type="entry name" value="AMINO-ACID AMINOTRANSFERASE"/>
    <property type="match status" value="1"/>
</dbReference>
<dbReference type="CDD" id="cd01558">
    <property type="entry name" value="D-AAT_like"/>
    <property type="match status" value="1"/>
</dbReference>
<dbReference type="Gene3D" id="3.20.10.10">
    <property type="entry name" value="D-amino Acid Aminotransferase, subunit A, domain 2"/>
    <property type="match status" value="1"/>
</dbReference>
<dbReference type="GO" id="GO:0046394">
    <property type="term" value="P:carboxylic acid biosynthetic process"/>
    <property type="evidence" value="ECO:0007669"/>
    <property type="project" value="UniProtKB-ARBA"/>
</dbReference>
<dbReference type="GO" id="GO:0005829">
    <property type="term" value="C:cytosol"/>
    <property type="evidence" value="ECO:0007669"/>
    <property type="project" value="TreeGrafter"/>
</dbReference>
<dbReference type="InterPro" id="IPR043131">
    <property type="entry name" value="BCAT-like_N"/>
</dbReference>
<evidence type="ECO:0000256" key="1">
    <source>
        <dbReference type="ARBA" id="ARBA00001933"/>
    </source>
</evidence>
<reference evidence="13 14" key="1">
    <citation type="submission" date="2013-08" db="EMBL/GenBank/DDBJ databases">
        <authorList>
            <person name="Huang J."/>
            <person name="Wang G."/>
        </authorList>
    </citation>
    <scope>NUCLEOTIDE SEQUENCE [LARGE SCALE GENOMIC DNA]</scope>
    <source>
        <strain evidence="13 14">BH030004</strain>
    </source>
</reference>
<dbReference type="GO" id="GO:0046416">
    <property type="term" value="P:D-amino acid metabolic process"/>
    <property type="evidence" value="ECO:0007669"/>
    <property type="project" value="InterPro"/>
</dbReference>
<dbReference type="OrthoDB" id="9805628at2"/>
<keyword evidence="6 13" id="KW-0032">Aminotransferase</keyword>
<name>A0A0A5G4C5_9BACI</name>
<comment type="cofactor">
    <cofactor evidence="1">
        <name>pyridoxal 5'-phosphate</name>
        <dbReference type="ChEBI" id="CHEBI:597326"/>
    </cofactor>
</comment>
<dbReference type="PANTHER" id="PTHR42743:SF10">
    <property type="entry name" value="D-ALANINE AMINOTRANSFERASE"/>
    <property type="match status" value="1"/>
</dbReference>
<dbReference type="EC" id="2.6.1.21" evidence="4"/>
<sequence length="307" mass="35260">MTMKPYVLTQTEYVNNEELNYPFEERGLQFGDGVYEVVRIYDGEYYLMDEHVERLYRSAEAIKIEVPFEKAELYQKLNQLLEMNQVTGDAKMYLQITRGSAPRDHVFPEGVVANLYAYVKDVPRKLEPMREGVSVITHPDIRWELCYIKSLNLLPNVMAKQEAKEQGSFEAILHKEGKVTECSSANAYLVKDGTIYTHPATKNILHGCVRMRIEEFCQKLDIPFKEIPFTLEHIQEADEMFLSSSTAEVMPITQVDGEFIADGEPGVITRLLQQAYEQDAGIPEYRSIFETVVRPGLEEYKPHADAN</sequence>
<dbReference type="STRING" id="1385511.GCA_000425225_02280"/>
<dbReference type="RefSeq" id="WP_051255270.1">
    <property type="nucleotide sequence ID" value="NZ_AVPF01000035.1"/>
</dbReference>
<evidence type="ECO:0000256" key="12">
    <source>
        <dbReference type="ARBA" id="ARBA00047911"/>
    </source>
</evidence>
<proteinExistence type="inferred from homology"/>
<organism evidence="13 14">
    <name type="scientific">Pontibacillus marinus BH030004 = DSM 16465</name>
    <dbReference type="NCBI Taxonomy" id="1385511"/>
    <lineage>
        <taxon>Bacteria</taxon>
        <taxon>Bacillati</taxon>
        <taxon>Bacillota</taxon>
        <taxon>Bacilli</taxon>
        <taxon>Bacillales</taxon>
        <taxon>Bacillaceae</taxon>
        <taxon>Pontibacillus</taxon>
    </lineage>
</organism>
<dbReference type="InterPro" id="IPR001544">
    <property type="entry name" value="Aminotrans_IV"/>
</dbReference>
<evidence type="ECO:0000256" key="9">
    <source>
        <dbReference type="ARBA" id="ARBA00030138"/>
    </source>
</evidence>
<evidence type="ECO:0000313" key="14">
    <source>
        <dbReference type="Proteomes" id="UP000030403"/>
    </source>
</evidence>
<comment type="caution">
    <text evidence="13">The sequence shown here is derived from an EMBL/GenBank/DDBJ whole genome shotgun (WGS) entry which is preliminary data.</text>
</comment>
<evidence type="ECO:0000256" key="2">
    <source>
        <dbReference type="ARBA" id="ARBA00009320"/>
    </source>
</evidence>
<dbReference type="InterPro" id="IPR050571">
    <property type="entry name" value="Class-IV_PLP-Dep_Aminotrnsfr"/>
</dbReference>
<dbReference type="eggNOG" id="COG0115">
    <property type="taxonomic scope" value="Bacteria"/>
</dbReference>
<dbReference type="GO" id="GO:0030170">
    <property type="term" value="F:pyridoxal phosphate binding"/>
    <property type="evidence" value="ECO:0007669"/>
    <property type="project" value="InterPro"/>
</dbReference>
<evidence type="ECO:0000256" key="3">
    <source>
        <dbReference type="ARBA" id="ARBA00011738"/>
    </source>
</evidence>
<dbReference type="Pfam" id="PF01063">
    <property type="entry name" value="Aminotran_4"/>
    <property type="match status" value="1"/>
</dbReference>
<dbReference type="InterPro" id="IPR036038">
    <property type="entry name" value="Aminotransferase-like"/>
</dbReference>
<dbReference type="NCBIfam" id="TIGR01121">
    <property type="entry name" value="D_amino_aminoT"/>
    <property type="match status" value="1"/>
</dbReference>
<dbReference type="GO" id="GO:0008652">
    <property type="term" value="P:amino acid biosynthetic process"/>
    <property type="evidence" value="ECO:0007669"/>
    <property type="project" value="UniProtKB-ARBA"/>
</dbReference>
<comment type="subunit">
    <text evidence="3">Homodimer.</text>
</comment>
<dbReference type="SUPFAM" id="SSF56752">
    <property type="entry name" value="D-aminoacid aminotransferase-like PLP-dependent enzymes"/>
    <property type="match status" value="1"/>
</dbReference>
<dbReference type="Gene3D" id="3.30.470.10">
    <property type="match status" value="1"/>
</dbReference>
<dbReference type="GO" id="GO:0047810">
    <property type="term" value="F:D-alanine-2-oxoglutarate aminotransferase activity"/>
    <property type="evidence" value="ECO:0007669"/>
    <property type="project" value="UniProtKB-EC"/>
</dbReference>
<accession>A0A0A5G4C5</accession>
<comment type="similarity">
    <text evidence="2">Belongs to the class-IV pyridoxal-phosphate-dependent aminotransferase family.</text>
</comment>
<dbReference type="InterPro" id="IPR043132">
    <property type="entry name" value="BCAT-like_C"/>
</dbReference>
<gene>
    <name evidence="13" type="ORF">N783_13160</name>
</gene>
<keyword evidence="8" id="KW-0663">Pyridoxal phosphate</keyword>
<evidence type="ECO:0000256" key="6">
    <source>
        <dbReference type="ARBA" id="ARBA00022576"/>
    </source>
</evidence>
<protein>
    <recommendedName>
        <fullName evidence="5">D-alanine aminotransferase</fullName>
        <ecNumber evidence="4">2.6.1.21</ecNumber>
    </recommendedName>
    <alternativeName>
        <fullName evidence="11">D-amino acid aminotransferase</fullName>
    </alternativeName>
    <alternativeName>
        <fullName evidence="9">D-amino acid transaminase</fullName>
    </alternativeName>
    <alternativeName>
        <fullName evidence="10">D-aspartate aminotransferase</fullName>
    </alternativeName>
</protein>
<evidence type="ECO:0000256" key="11">
    <source>
        <dbReference type="ARBA" id="ARBA00033391"/>
    </source>
</evidence>
<comment type="catalytic activity">
    <reaction evidence="12">
        <text>D-alanine + 2-oxoglutarate = D-glutamate + pyruvate</text>
        <dbReference type="Rhea" id="RHEA:15869"/>
        <dbReference type="ChEBI" id="CHEBI:15361"/>
        <dbReference type="ChEBI" id="CHEBI:16810"/>
        <dbReference type="ChEBI" id="CHEBI:29986"/>
        <dbReference type="ChEBI" id="CHEBI:57416"/>
        <dbReference type="EC" id="2.6.1.21"/>
    </reaction>
</comment>
<evidence type="ECO:0000256" key="8">
    <source>
        <dbReference type="ARBA" id="ARBA00022898"/>
    </source>
</evidence>
<dbReference type="InterPro" id="IPR005784">
    <property type="entry name" value="D_amino_transT"/>
</dbReference>
<dbReference type="AlphaFoldDB" id="A0A0A5G4C5"/>
<keyword evidence="14" id="KW-1185">Reference proteome</keyword>
<keyword evidence="7 13" id="KW-0808">Transferase</keyword>
<evidence type="ECO:0000256" key="5">
    <source>
        <dbReference type="ARBA" id="ARBA00021779"/>
    </source>
</evidence>
<evidence type="ECO:0000313" key="13">
    <source>
        <dbReference type="EMBL" id="KGX85935.1"/>
    </source>
</evidence>
<evidence type="ECO:0000256" key="4">
    <source>
        <dbReference type="ARBA" id="ARBA00012874"/>
    </source>
</evidence>
<dbReference type="FunFam" id="3.20.10.10:FF:000002">
    <property type="entry name" value="D-alanine aminotransferase"/>
    <property type="match status" value="1"/>
</dbReference>
<evidence type="ECO:0000256" key="7">
    <source>
        <dbReference type="ARBA" id="ARBA00022679"/>
    </source>
</evidence>